<reference evidence="2" key="1">
    <citation type="submission" date="2020-07" db="EMBL/GenBank/DDBJ databases">
        <authorList>
            <person name="Lin J."/>
        </authorList>
    </citation>
    <scope>NUCLEOTIDE SEQUENCE</scope>
</reference>
<proteinExistence type="predicted"/>
<protein>
    <submittedName>
        <fullName evidence="2">Uncharacterized protein</fullName>
    </submittedName>
</protein>
<dbReference type="EMBL" id="LR862137">
    <property type="protein sequence ID" value="CAD1843940.1"/>
    <property type="molecule type" value="Genomic_DNA"/>
</dbReference>
<organism evidence="2">
    <name type="scientific">Ananas comosus var. bracteatus</name>
    <name type="common">red pineapple</name>
    <dbReference type="NCBI Taxonomy" id="296719"/>
    <lineage>
        <taxon>Eukaryota</taxon>
        <taxon>Viridiplantae</taxon>
        <taxon>Streptophyta</taxon>
        <taxon>Embryophyta</taxon>
        <taxon>Tracheophyta</taxon>
        <taxon>Spermatophyta</taxon>
        <taxon>Magnoliopsida</taxon>
        <taxon>Liliopsida</taxon>
        <taxon>Poales</taxon>
        <taxon>Bromeliaceae</taxon>
        <taxon>Bromelioideae</taxon>
        <taxon>Ananas</taxon>
    </lineage>
</organism>
<feature type="compositionally biased region" description="Low complexity" evidence="1">
    <location>
        <begin position="231"/>
        <end position="244"/>
    </location>
</feature>
<evidence type="ECO:0000256" key="1">
    <source>
        <dbReference type="SAM" id="MobiDB-lite"/>
    </source>
</evidence>
<dbReference type="AlphaFoldDB" id="A0A6V7QL93"/>
<evidence type="ECO:0000313" key="2">
    <source>
        <dbReference type="EMBL" id="CAD1843940.1"/>
    </source>
</evidence>
<feature type="region of interest" description="Disordered" evidence="1">
    <location>
        <begin position="220"/>
        <end position="253"/>
    </location>
</feature>
<accession>A0A6V7QL93</accession>
<gene>
    <name evidence="2" type="ORF">CB5_LOCUS27151</name>
</gene>
<name>A0A6V7QL93_ANACO</name>
<sequence length="342" mass="37355">MAKSVSNTTIGRIWPNMEVKDTVNGSPCLNAVNCSPCLDTVNESPYAASCSPPYRATSIPPLLLRSHLRHIASILLPSLRFHLQSHLLPLMPLRSYPHPFNLGLVPSIPSVADLGCFCRRLDFVTILLKKGFFHAVCINCQNLYNEAWMVSFYAAEIIFSCCLAGAEPNGPVVVIIPTLGMSLAHGNPLRRPIPPPKNSNLHQPGLGSFRPEGPVSPTWDRSLSLPPKIQRSGTGLSLRGTGLSPRRRARGPVSTARTGCLAGHAALFTGGPVSPLRDRSPRVKLSGLCQNSRDRTFRPVYHRRLSTKCGKVQNTNRTLEPRNLQRSSVLHTTGGSWRGSLK</sequence>